<dbReference type="STRING" id="2282107.A0A286USS1"/>
<accession>A0A286USS1</accession>
<feature type="compositionally biased region" description="Acidic residues" evidence="1">
    <location>
        <begin position="538"/>
        <end position="567"/>
    </location>
</feature>
<gene>
    <name evidence="2" type="ORF">PNOK_0257800</name>
</gene>
<protein>
    <recommendedName>
        <fullName evidence="4">F-box domain-containing protein</fullName>
    </recommendedName>
</protein>
<keyword evidence="3" id="KW-1185">Reference proteome</keyword>
<dbReference type="EMBL" id="NBII01000002">
    <property type="protein sequence ID" value="PAV22621.1"/>
    <property type="molecule type" value="Genomic_DNA"/>
</dbReference>
<dbReference type="AlphaFoldDB" id="A0A286USS1"/>
<dbReference type="OrthoDB" id="5595695at2759"/>
<evidence type="ECO:0000313" key="3">
    <source>
        <dbReference type="Proteomes" id="UP000217199"/>
    </source>
</evidence>
<name>A0A286USS1_9AGAM</name>
<sequence>MSPVSFLSLPYEVTVRIALETACIDVIGPPTHLLSLLLTCKAVYAALTRPPDLYGRIFKAKFDTTAARRRFGPIALVSKNLSAQLKSYCLTLQRIRHGDIYAPTLEEDLWNAFFMMMENDGKNAVQLKEYANLPHFVDRLVRQRLHEHRTPEGWPVEDNVKSLSVWLLWMVTDGALLRAESRDDREQLISLILPFVLCCFRYNCFHAADIHYNLPLQRDETPSLPLSRQNAHGPYPQYPSPNVVCRLTHFKQPVTIACPSIVQAAQLLYFARRELNGFNIPDGTPRDRAHALSIGRPTGPTRVDYDELNAQPIARLLDSGEWEWREKLSINELQAEDSGYERFPLSHALSSRFDADWERLVCCCTPYTSPVSGLFARYAKGALAGRWCGRMLIPDENAYTSMIHNPRLPQGFSEIAPYSTMRPFMLTLKEYHCISPEEPVDVQVADNGFDEGVLNAYLPHTRMNVDPEQVVFEDANMTHRYENFVPGRPSSHNEDTCLYCLHRSSQYRTRRLSHQSHSSDPEEIEQLFSEAGVGREETEMDADSETESDSDSDSEFSEGNDDLEATIEDGPCNGVLDIVFTGHTEQRHGDAWCHYMYYGRLREWDGLIVLIGIPNDINERLWGKWIFRGYLHGGQNFTGRWRHYAYDLYHPPYEGAFTLSKRND</sequence>
<proteinExistence type="predicted"/>
<evidence type="ECO:0000313" key="2">
    <source>
        <dbReference type="EMBL" id="PAV22621.1"/>
    </source>
</evidence>
<dbReference type="InParanoid" id="A0A286USS1"/>
<dbReference type="Proteomes" id="UP000217199">
    <property type="component" value="Unassembled WGS sequence"/>
</dbReference>
<evidence type="ECO:0000256" key="1">
    <source>
        <dbReference type="SAM" id="MobiDB-lite"/>
    </source>
</evidence>
<reference evidence="2 3" key="1">
    <citation type="journal article" date="2017" name="Mol. Ecol.">
        <title>Comparative and population genomic landscape of Phellinus noxius: A hypervariable fungus causing root rot in trees.</title>
        <authorList>
            <person name="Chung C.L."/>
            <person name="Lee T.J."/>
            <person name="Akiba M."/>
            <person name="Lee H.H."/>
            <person name="Kuo T.H."/>
            <person name="Liu D."/>
            <person name="Ke H.M."/>
            <person name="Yokoi T."/>
            <person name="Roa M.B."/>
            <person name="Lu M.J."/>
            <person name="Chang Y.Y."/>
            <person name="Ann P.J."/>
            <person name="Tsai J.N."/>
            <person name="Chen C.Y."/>
            <person name="Tzean S.S."/>
            <person name="Ota Y."/>
            <person name="Hattori T."/>
            <person name="Sahashi N."/>
            <person name="Liou R.F."/>
            <person name="Kikuchi T."/>
            <person name="Tsai I.J."/>
        </authorList>
    </citation>
    <scope>NUCLEOTIDE SEQUENCE [LARGE SCALE GENOMIC DNA]</scope>
    <source>
        <strain evidence="2 3">FFPRI411160</strain>
    </source>
</reference>
<feature type="region of interest" description="Disordered" evidence="1">
    <location>
        <begin position="532"/>
        <end position="569"/>
    </location>
</feature>
<evidence type="ECO:0008006" key="4">
    <source>
        <dbReference type="Google" id="ProtNLM"/>
    </source>
</evidence>
<comment type="caution">
    <text evidence="2">The sequence shown here is derived from an EMBL/GenBank/DDBJ whole genome shotgun (WGS) entry which is preliminary data.</text>
</comment>
<organism evidence="2 3">
    <name type="scientific">Pyrrhoderma noxium</name>
    <dbReference type="NCBI Taxonomy" id="2282107"/>
    <lineage>
        <taxon>Eukaryota</taxon>
        <taxon>Fungi</taxon>
        <taxon>Dikarya</taxon>
        <taxon>Basidiomycota</taxon>
        <taxon>Agaricomycotina</taxon>
        <taxon>Agaricomycetes</taxon>
        <taxon>Hymenochaetales</taxon>
        <taxon>Hymenochaetaceae</taxon>
        <taxon>Pyrrhoderma</taxon>
    </lineage>
</organism>